<reference evidence="2 3" key="1">
    <citation type="journal article" date="2016" name="Genom Data">
        <title>Complete genome sequence of a giant Vibrio phage ValKK3 infecting Vibrio alginolyticus.</title>
        <authorList>
            <person name="Lal T.M."/>
            <person name="Sano M."/>
            <person name="Hatai K."/>
            <person name="Ransangan J."/>
        </authorList>
    </citation>
    <scope>NUCLEOTIDE SEQUENCE [LARGE SCALE GENOMIC DNA]</scope>
</reference>
<evidence type="ECO:0000313" key="3">
    <source>
        <dbReference type="Proteomes" id="UP000202888"/>
    </source>
</evidence>
<keyword evidence="1" id="KW-0472">Membrane</keyword>
<protein>
    <submittedName>
        <fullName evidence="2">Uncharacterized protein</fullName>
    </submittedName>
</protein>
<organism evidence="2 3">
    <name type="scientific">Vibrio phage ValKK3</name>
    <dbReference type="NCBI Taxonomy" id="1610855"/>
    <lineage>
        <taxon>Viruses</taxon>
        <taxon>Duplodnaviria</taxon>
        <taxon>Heunggongvirae</taxon>
        <taxon>Uroviricota</taxon>
        <taxon>Caudoviricetes</taxon>
        <taxon>Pantevenvirales</taxon>
        <taxon>Straboviridae</taxon>
        <taxon>Schizotequatrovirus</taxon>
        <taxon>Schizotequatrovirus valkk3</taxon>
    </lineage>
</organism>
<proteinExistence type="predicted"/>
<dbReference type="KEGG" id="vg:26628554"/>
<accession>A0A0D4DAT9</accession>
<keyword evidence="1" id="KW-1133">Transmembrane helix</keyword>
<keyword evidence="3" id="KW-1185">Reference proteome</keyword>
<name>A0A0D4DAT9_9CAUD</name>
<dbReference type="RefSeq" id="YP_009201331.1">
    <property type="nucleotide sequence ID" value="NC_028829.1"/>
</dbReference>
<keyword evidence="1" id="KW-0812">Transmembrane</keyword>
<feature type="transmembrane region" description="Helical" evidence="1">
    <location>
        <begin position="46"/>
        <end position="65"/>
    </location>
</feature>
<dbReference type="EMBL" id="KP671755">
    <property type="protein sequence ID" value="AJT61069.1"/>
    <property type="molecule type" value="Genomic_DNA"/>
</dbReference>
<sequence length="68" mass="7082">MNLGEFVTGLLTLIAFGIVAMLVILGLSVGGLIFGAWLIISGHTVAGWVVLIISAIVFALIGTIMRNL</sequence>
<evidence type="ECO:0000256" key="1">
    <source>
        <dbReference type="SAM" id="Phobius"/>
    </source>
</evidence>
<dbReference type="OrthoDB" id="39956at10239"/>
<dbReference type="GeneID" id="26628554"/>
<feature type="transmembrane region" description="Helical" evidence="1">
    <location>
        <begin position="7"/>
        <end position="40"/>
    </location>
</feature>
<evidence type="ECO:0000313" key="2">
    <source>
        <dbReference type="EMBL" id="AJT61069.1"/>
    </source>
</evidence>
<dbReference type="Proteomes" id="UP000202888">
    <property type="component" value="Segment"/>
</dbReference>